<dbReference type="OrthoDB" id="8876745at2"/>
<keyword evidence="11" id="KW-1185">Reference proteome</keyword>
<dbReference type="AlphaFoldDB" id="A0A2P2GTA0"/>
<dbReference type="InterPro" id="IPR037069">
    <property type="entry name" value="AcylCoA_DH/ox_N_sf"/>
</dbReference>
<accession>A0A2P2GTA0</accession>
<dbReference type="Gene3D" id="1.20.140.10">
    <property type="entry name" value="Butyryl-CoA Dehydrogenase, subunit A, domain 3"/>
    <property type="match status" value="1"/>
</dbReference>
<feature type="domain" description="Acyl-CoA dehydrogenase/oxidase C-terminal" evidence="7">
    <location>
        <begin position="223"/>
        <end position="367"/>
    </location>
</feature>
<dbReference type="Pfam" id="PF00441">
    <property type="entry name" value="Acyl-CoA_dh_1"/>
    <property type="match status" value="1"/>
</dbReference>
<dbReference type="InterPro" id="IPR036250">
    <property type="entry name" value="AcylCo_DH-like_C"/>
</dbReference>
<dbReference type="Proteomes" id="UP000265325">
    <property type="component" value="Unassembled WGS sequence"/>
</dbReference>
<dbReference type="GO" id="GO:0003995">
    <property type="term" value="F:acyl-CoA dehydrogenase activity"/>
    <property type="evidence" value="ECO:0007669"/>
    <property type="project" value="TreeGrafter"/>
</dbReference>
<evidence type="ECO:0000259" key="7">
    <source>
        <dbReference type="Pfam" id="PF00441"/>
    </source>
</evidence>
<dbReference type="RefSeq" id="WP_046906577.1">
    <property type="nucleotide sequence ID" value="NZ_BAAAXG010000026.1"/>
</dbReference>
<dbReference type="GO" id="GO:0050660">
    <property type="term" value="F:flavin adenine dinucleotide binding"/>
    <property type="evidence" value="ECO:0007669"/>
    <property type="project" value="InterPro"/>
</dbReference>
<dbReference type="PANTHER" id="PTHR48083:SF1">
    <property type="entry name" value="DEHYDROGENASE, PUTATIVE (AFU_ORTHOLOGUE AFUA_7G06510)-RELATED"/>
    <property type="match status" value="1"/>
</dbReference>
<dbReference type="Gene3D" id="2.40.110.10">
    <property type="entry name" value="Butyryl-CoA Dehydrogenase, subunit A, domain 2"/>
    <property type="match status" value="1"/>
</dbReference>
<feature type="domain" description="Acyl-CoA dehydrogenase/oxidase N-terminal" evidence="9">
    <location>
        <begin position="28"/>
        <end position="109"/>
    </location>
</feature>
<dbReference type="EMBL" id="LAQS01000007">
    <property type="protein sequence ID" value="KKZ74702.1"/>
    <property type="molecule type" value="Genomic_DNA"/>
</dbReference>
<dbReference type="InterPro" id="IPR006091">
    <property type="entry name" value="Acyl-CoA_Oxase/DH_mid-dom"/>
</dbReference>
<organism evidence="10 11">
    <name type="scientific">Streptomyces showdoensis</name>
    <dbReference type="NCBI Taxonomy" id="68268"/>
    <lineage>
        <taxon>Bacteria</taxon>
        <taxon>Bacillati</taxon>
        <taxon>Actinomycetota</taxon>
        <taxon>Actinomycetes</taxon>
        <taxon>Kitasatosporales</taxon>
        <taxon>Streptomycetaceae</taxon>
        <taxon>Streptomyces</taxon>
    </lineage>
</organism>
<dbReference type="Pfam" id="PF02771">
    <property type="entry name" value="Acyl-CoA_dh_N"/>
    <property type="match status" value="1"/>
</dbReference>
<dbReference type="FunFam" id="2.40.110.10:FF:000002">
    <property type="entry name" value="Acyl-CoA dehydrogenase fadE12"/>
    <property type="match status" value="1"/>
</dbReference>
<gene>
    <name evidence="10" type="ORF">VO63_06365</name>
</gene>
<evidence type="ECO:0000259" key="9">
    <source>
        <dbReference type="Pfam" id="PF02771"/>
    </source>
</evidence>
<evidence type="ECO:0000259" key="8">
    <source>
        <dbReference type="Pfam" id="PF02770"/>
    </source>
</evidence>
<comment type="similarity">
    <text evidence="2 6">Belongs to the acyl-CoA dehydrogenase family.</text>
</comment>
<feature type="domain" description="Acyl-CoA oxidase/dehydrogenase middle" evidence="8">
    <location>
        <begin position="114"/>
        <end position="209"/>
    </location>
</feature>
<evidence type="ECO:0000256" key="1">
    <source>
        <dbReference type="ARBA" id="ARBA00001974"/>
    </source>
</evidence>
<protein>
    <submittedName>
        <fullName evidence="10">Acyl-CoA dehydrogenase</fullName>
    </submittedName>
</protein>
<dbReference type="InterPro" id="IPR009100">
    <property type="entry name" value="AcylCoA_DH/oxidase_NM_dom_sf"/>
</dbReference>
<dbReference type="Gene3D" id="1.10.540.10">
    <property type="entry name" value="Acyl-CoA dehydrogenase/oxidase, N-terminal domain"/>
    <property type="match status" value="1"/>
</dbReference>
<dbReference type="InterPro" id="IPR050741">
    <property type="entry name" value="Acyl-CoA_dehydrogenase"/>
</dbReference>
<evidence type="ECO:0000256" key="6">
    <source>
        <dbReference type="RuleBase" id="RU362125"/>
    </source>
</evidence>
<dbReference type="InterPro" id="IPR013786">
    <property type="entry name" value="AcylCoA_DH/ox_N"/>
</dbReference>
<dbReference type="PANTHER" id="PTHR48083">
    <property type="entry name" value="MEDIUM-CHAIN SPECIFIC ACYL-COA DEHYDROGENASE, MITOCHONDRIAL-RELATED"/>
    <property type="match status" value="1"/>
</dbReference>
<dbReference type="CDD" id="cd00567">
    <property type="entry name" value="ACAD"/>
    <property type="match status" value="1"/>
</dbReference>
<evidence type="ECO:0000256" key="3">
    <source>
        <dbReference type="ARBA" id="ARBA00022630"/>
    </source>
</evidence>
<dbReference type="Pfam" id="PF02770">
    <property type="entry name" value="Acyl-CoA_dh_M"/>
    <property type="match status" value="1"/>
</dbReference>
<evidence type="ECO:0000313" key="11">
    <source>
        <dbReference type="Proteomes" id="UP000265325"/>
    </source>
</evidence>
<proteinExistence type="inferred from homology"/>
<dbReference type="SUPFAM" id="SSF47203">
    <property type="entry name" value="Acyl-CoA dehydrogenase C-terminal domain-like"/>
    <property type="match status" value="1"/>
</dbReference>
<evidence type="ECO:0000256" key="2">
    <source>
        <dbReference type="ARBA" id="ARBA00009347"/>
    </source>
</evidence>
<sequence>MSSSIIESPEHTALRAAVSALGHRHGPGFDRASLWAEAGKLGYLGVNLPEEYGGGGGGMAELSIVLEEAGAAGAPLLMMVVSPAICGTVISRFGTEGQKRAWLPGLADGSRTMAFGITEPDAGSNSHRITTTATRTEDGWVLNGRKVFVSGVDIADATLIVGRTSDARTGTLKACLFIVPRDTPGFERRQIEMELAADEKQFELVLDDVHLPADALVGDEDAGLLQLFAGLNPERIMTAAFAIGMGRYALAQAVKYAKERQVWKAPIGSHQAIAHPLAQAHIELELARLMMRKAAALYDAGDDMGAGEAANMAKYAAAEACVRAVDQAVHTLGGNGLTKEFGLARLITAARVARIAPVSREMILNFVSHQSLGLPKSY</sequence>
<evidence type="ECO:0000256" key="5">
    <source>
        <dbReference type="ARBA" id="ARBA00023002"/>
    </source>
</evidence>
<dbReference type="FunFam" id="1.20.140.10:FF:000012">
    <property type="entry name" value="Acyl-CoA dehydrogenase fadE12"/>
    <property type="match status" value="1"/>
</dbReference>
<comment type="cofactor">
    <cofactor evidence="1 6">
        <name>FAD</name>
        <dbReference type="ChEBI" id="CHEBI:57692"/>
    </cofactor>
</comment>
<keyword evidence="5 6" id="KW-0560">Oxidoreductase</keyword>
<dbReference type="GO" id="GO:0005737">
    <property type="term" value="C:cytoplasm"/>
    <property type="evidence" value="ECO:0007669"/>
    <property type="project" value="TreeGrafter"/>
</dbReference>
<dbReference type="PIRSF" id="PIRSF016578">
    <property type="entry name" value="HsaA"/>
    <property type="match status" value="1"/>
</dbReference>
<evidence type="ECO:0000313" key="10">
    <source>
        <dbReference type="EMBL" id="KKZ74702.1"/>
    </source>
</evidence>
<dbReference type="InterPro" id="IPR046373">
    <property type="entry name" value="Acyl-CoA_Oxase/DH_mid-dom_sf"/>
</dbReference>
<evidence type="ECO:0000256" key="4">
    <source>
        <dbReference type="ARBA" id="ARBA00022827"/>
    </source>
</evidence>
<reference evidence="10 11" key="1">
    <citation type="submission" date="2015-05" db="EMBL/GenBank/DDBJ databases">
        <title>Draft Genome assembly of Streptomyces showdoensis.</title>
        <authorList>
            <person name="Thapa K.K."/>
            <person name="Metsa-Ketela M."/>
        </authorList>
    </citation>
    <scope>NUCLEOTIDE SEQUENCE [LARGE SCALE GENOMIC DNA]</scope>
    <source>
        <strain evidence="10 11">ATCC 15227</strain>
    </source>
</reference>
<dbReference type="GO" id="GO:0033539">
    <property type="term" value="P:fatty acid beta-oxidation using acyl-CoA dehydrogenase"/>
    <property type="evidence" value="ECO:0007669"/>
    <property type="project" value="TreeGrafter"/>
</dbReference>
<comment type="caution">
    <text evidence="10">The sequence shown here is derived from an EMBL/GenBank/DDBJ whole genome shotgun (WGS) entry which is preliminary data.</text>
</comment>
<name>A0A2P2GTA0_STREW</name>
<dbReference type="InterPro" id="IPR009075">
    <property type="entry name" value="AcylCo_DH/oxidase_C"/>
</dbReference>
<keyword evidence="4 6" id="KW-0274">FAD</keyword>
<dbReference type="SUPFAM" id="SSF56645">
    <property type="entry name" value="Acyl-CoA dehydrogenase NM domain-like"/>
    <property type="match status" value="1"/>
</dbReference>
<keyword evidence="3 6" id="KW-0285">Flavoprotein</keyword>